<comment type="caution">
    <text evidence="2">The sequence shown here is derived from an EMBL/GenBank/DDBJ whole genome shotgun (WGS) entry which is preliminary data.</text>
</comment>
<dbReference type="EMBL" id="PVZC01000002">
    <property type="protein sequence ID" value="PRY00452.1"/>
    <property type="molecule type" value="Genomic_DNA"/>
</dbReference>
<evidence type="ECO:0000256" key="1">
    <source>
        <dbReference type="SAM" id="MobiDB-lite"/>
    </source>
</evidence>
<proteinExistence type="predicted"/>
<organism evidence="2 3">
    <name type="scientific">Allonocardiopsis opalescens</name>
    <dbReference type="NCBI Taxonomy" id="1144618"/>
    <lineage>
        <taxon>Bacteria</taxon>
        <taxon>Bacillati</taxon>
        <taxon>Actinomycetota</taxon>
        <taxon>Actinomycetes</taxon>
        <taxon>Streptosporangiales</taxon>
        <taxon>Allonocardiopsis</taxon>
    </lineage>
</organism>
<name>A0A2T0Q9F9_9ACTN</name>
<sequence length="278" mass="28938">MVGHKRGVCRPGRRASSDGPGVQYERAAAMVGREAVAAGPCGTLPRRPHESPAVFGRAQSGQRRPRRPCRISGRGPGRCGARSDDSAATGCGVDAAIVRAERPSEINPKSSGSCGNRRPCVPSPQQTGSDSSGHPVLRSGRPDRGRICGRRPCDAGGWHRRRSPSDAWSGVSTRVCALDRRDRSGRSRGRPPGRGQGRSLLARHAPGVPAGARRTRQPPCGRPAGPAHPPCARSGPGQGYGHGVVDRFTPSAWSGRCTRAACGAGRGEPCARGPGGRG</sequence>
<evidence type="ECO:0000313" key="2">
    <source>
        <dbReference type="EMBL" id="PRY00452.1"/>
    </source>
</evidence>
<feature type="region of interest" description="Disordered" evidence="1">
    <location>
        <begin position="1"/>
        <end position="21"/>
    </location>
</feature>
<protein>
    <submittedName>
        <fullName evidence="2">Uncharacterized protein</fullName>
    </submittedName>
</protein>
<dbReference type="AlphaFoldDB" id="A0A2T0Q9F9"/>
<evidence type="ECO:0000313" key="3">
    <source>
        <dbReference type="Proteomes" id="UP000237846"/>
    </source>
</evidence>
<feature type="region of interest" description="Disordered" evidence="1">
    <location>
        <begin position="102"/>
        <end position="249"/>
    </location>
</feature>
<feature type="compositionally biased region" description="Basic residues" evidence="1">
    <location>
        <begin position="1"/>
        <end position="13"/>
    </location>
</feature>
<gene>
    <name evidence="2" type="ORF">CLV72_10283</name>
</gene>
<feature type="region of interest" description="Disordered" evidence="1">
    <location>
        <begin position="39"/>
        <end position="88"/>
    </location>
</feature>
<feature type="compositionally biased region" description="Polar residues" evidence="1">
    <location>
        <begin position="123"/>
        <end position="132"/>
    </location>
</feature>
<keyword evidence="3" id="KW-1185">Reference proteome</keyword>
<accession>A0A2T0Q9F9</accession>
<dbReference type="Proteomes" id="UP000237846">
    <property type="component" value="Unassembled WGS sequence"/>
</dbReference>
<reference evidence="2 3" key="1">
    <citation type="submission" date="2018-03" db="EMBL/GenBank/DDBJ databases">
        <title>Genomic Encyclopedia of Archaeal and Bacterial Type Strains, Phase II (KMG-II): from individual species to whole genera.</title>
        <authorList>
            <person name="Goeker M."/>
        </authorList>
    </citation>
    <scope>NUCLEOTIDE SEQUENCE [LARGE SCALE GENOMIC DNA]</scope>
    <source>
        <strain evidence="2 3">DSM 45601</strain>
    </source>
</reference>